<sequence>MDKRIKRLIMYYLKHFETNDPFKIAEILGIKVFFEPLGKYSGMYKYLAHTRCIFLNSGIEDEVFLSVVMAHELGHAVLHWKENCCFMAHHTLMLTSKTERQANWFAAYLLITQDMLNDFAGCTKDQFCRCTGYPMELIDLRLK</sequence>
<dbReference type="Gene3D" id="1.10.10.2910">
    <property type="match status" value="1"/>
</dbReference>
<evidence type="ECO:0000259" key="1">
    <source>
        <dbReference type="Pfam" id="PF06114"/>
    </source>
</evidence>
<dbReference type="KEGG" id="bliq:INP51_14090"/>
<evidence type="ECO:0000313" key="2">
    <source>
        <dbReference type="EMBL" id="QOV19070.1"/>
    </source>
</evidence>
<dbReference type="Proteomes" id="UP000593601">
    <property type="component" value="Chromosome"/>
</dbReference>
<keyword evidence="3" id="KW-1185">Reference proteome</keyword>
<proteinExistence type="predicted"/>
<dbReference type="EMBL" id="CP063304">
    <property type="protein sequence ID" value="QOV19070.1"/>
    <property type="molecule type" value="Genomic_DNA"/>
</dbReference>
<accession>A0A7M2RIA5</accession>
<gene>
    <name evidence="2" type="ORF">INP51_14090</name>
</gene>
<dbReference type="AlphaFoldDB" id="A0A7M2RIA5"/>
<reference evidence="2 3" key="1">
    <citation type="submission" date="2020-10" db="EMBL/GenBank/DDBJ databases">
        <title>Blautia liquoris sp.nov., isolated from the mud in a fermentation cellar used for the production of Chinese strong-flavoured liquor.</title>
        <authorList>
            <person name="Lu L."/>
        </authorList>
    </citation>
    <scope>NUCLEOTIDE SEQUENCE [LARGE SCALE GENOMIC DNA]</scope>
    <source>
        <strain evidence="2 3">LZLJ-3</strain>
    </source>
</reference>
<feature type="domain" description="IrrE N-terminal-like" evidence="1">
    <location>
        <begin position="25"/>
        <end position="120"/>
    </location>
</feature>
<organism evidence="2 3">
    <name type="scientific">Blautia liquoris</name>
    <dbReference type="NCBI Taxonomy" id="2779518"/>
    <lineage>
        <taxon>Bacteria</taxon>
        <taxon>Bacillati</taxon>
        <taxon>Bacillota</taxon>
        <taxon>Clostridia</taxon>
        <taxon>Lachnospirales</taxon>
        <taxon>Lachnospiraceae</taxon>
        <taxon>Blautia</taxon>
    </lineage>
</organism>
<name>A0A7M2RIA5_9FIRM</name>
<dbReference type="Pfam" id="PF06114">
    <property type="entry name" value="Peptidase_M78"/>
    <property type="match status" value="1"/>
</dbReference>
<protein>
    <submittedName>
        <fullName evidence="2">ImmA/IrrE family metallo-endopeptidase</fullName>
    </submittedName>
</protein>
<dbReference type="InterPro" id="IPR010359">
    <property type="entry name" value="IrrE_HExxH"/>
</dbReference>
<evidence type="ECO:0000313" key="3">
    <source>
        <dbReference type="Proteomes" id="UP000593601"/>
    </source>
</evidence>